<dbReference type="Proteomes" id="UP000825100">
    <property type="component" value="Chromosome"/>
</dbReference>
<dbReference type="EMBL" id="AP024685">
    <property type="protein sequence ID" value="BCX29483.1"/>
    <property type="molecule type" value="Genomic_DNA"/>
</dbReference>
<organism evidence="1 2">
    <name type="scientific">Latilactobacillus curvatus</name>
    <name type="common">Lactobacillus curvatus</name>
    <dbReference type="NCBI Taxonomy" id="28038"/>
    <lineage>
        <taxon>Bacteria</taxon>
        <taxon>Bacillati</taxon>
        <taxon>Bacillota</taxon>
        <taxon>Bacilli</taxon>
        <taxon>Lactobacillales</taxon>
        <taxon>Lactobacillaceae</taxon>
        <taxon>Latilactobacillus</taxon>
    </lineage>
</organism>
<sequence>MDIDEIVTDLLNYAFDHGIALIMTRQLSPHAPSAVDTFSKRIIFNMNMYDRKQMPLQLAHEIKHIENGDESTELLYFTPTKAKMEFRANVGAIDMLLPFYIDEKEPQQINIYNFMDCFSIPSHLEEAVTEAIRNY</sequence>
<evidence type="ECO:0000313" key="1">
    <source>
        <dbReference type="EMBL" id="BCX29483.1"/>
    </source>
</evidence>
<reference evidence="1 2" key="1">
    <citation type="submission" date="2021-05" db="EMBL/GenBank/DDBJ databases">
        <title>Complete Genome Sequence of Latilactobacillus sp. Strain WDN19, a High D-Aspartate-producing Lactic Acid Bacterium Isolated from a Japanese Pickle.</title>
        <authorList>
            <person name="Kajitani K."/>
            <person name="Takahashi S."/>
        </authorList>
    </citation>
    <scope>NUCLEOTIDE SEQUENCE [LARGE SCALE GENOMIC DNA]</scope>
    <source>
        <strain evidence="1 2">WDN19</strain>
    </source>
</reference>
<evidence type="ECO:0008006" key="3">
    <source>
        <dbReference type="Google" id="ProtNLM"/>
    </source>
</evidence>
<gene>
    <name evidence="1" type="ORF">LTWDN19_00500</name>
</gene>
<proteinExistence type="predicted"/>
<keyword evidence="2" id="KW-1185">Reference proteome</keyword>
<dbReference type="RefSeq" id="WP_221276537.1">
    <property type="nucleotide sequence ID" value="NZ_AP024685.1"/>
</dbReference>
<evidence type="ECO:0000313" key="2">
    <source>
        <dbReference type="Proteomes" id="UP000825100"/>
    </source>
</evidence>
<protein>
    <recommendedName>
        <fullName evidence="3">IrrE N-terminal-like domain-containing protein</fullName>
    </recommendedName>
</protein>
<accession>A0ABM7QRG2</accession>
<name>A0ABM7QRG2_LATCU</name>